<evidence type="ECO:0000313" key="3">
    <source>
        <dbReference type="Proteomes" id="UP001157091"/>
    </source>
</evidence>
<name>A0ABQ6I1S5_9MICO</name>
<protein>
    <submittedName>
        <fullName evidence="2">Uncharacterized protein</fullName>
    </submittedName>
</protein>
<feature type="compositionally biased region" description="Low complexity" evidence="1">
    <location>
        <begin position="21"/>
        <end position="43"/>
    </location>
</feature>
<feature type="compositionally biased region" description="Basic and acidic residues" evidence="1">
    <location>
        <begin position="44"/>
        <end position="62"/>
    </location>
</feature>
<dbReference type="Proteomes" id="UP001157091">
    <property type="component" value="Unassembled WGS sequence"/>
</dbReference>
<keyword evidence="3" id="KW-1185">Reference proteome</keyword>
<dbReference type="EMBL" id="BSUK01000001">
    <property type="protein sequence ID" value="GMA23888.1"/>
    <property type="molecule type" value="Genomic_DNA"/>
</dbReference>
<sequence>MAEGDDPTVTSADLKRVSERGPASEADGGPSSSAPSAPGSTPGETDHHHDDLRIGSLREEPQ</sequence>
<evidence type="ECO:0000313" key="2">
    <source>
        <dbReference type="EMBL" id="GMA23888.1"/>
    </source>
</evidence>
<feature type="region of interest" description="Disordered" evidence="1">
    <location>
        <begin position="1"/>
        <end position="62"/>
    </location>
</feature>
<gene>
    <name evidence="2" type="ORF">GCM10025864_16470</name>
</gene>
<proteinExistence type="predicted"/>
<organism evidence="2 3">
    <name type="scientific">Luteimicrobium album</name>
    <dbReference type="NCBI Taxonomy" id="1054550"/>
    <lineage>
        <taxon>Bacteria</taxon>
        <taxon>Bacillati</taxon>
        <taxon>Actinomycetota</taxon>
        <taxon>Actinomycetes</taxon>
        <taxon>Micrococcales</taxon>
        <taxon>Luteimicrobium</taxon>
    </lineage>
</organism>
<accession>A0ABQ6I1S5</accession>
<reference evidence="3" key="1">
    <citation type="journal article" date="2019" name="Int. J. Syst. Evol. Microbiol.">
        <title>The Global Catalogue of Microorganisms (GCM) 10K type strain sequencing project: providing services to taxonomists for standard genome sequencing and annotation.</title>
        <authorList>
            <consortium name="The Broad Institute Genomics Platform"/>
            <consortium name="The Broad Institute Genome Sequencing Center for Infectious Disease"/>
            <person name="Wu L."/>
            <person name="Ma J."/>
        </authorList>
    </citation>
    <scope>NUCLEOTIDE SEQUENCE [LARGE SCALE GENOMIC DNA]</scope>
    <source>
        <strain evidence="3">NBRC 106348</strain>
    </source>
</reference>
<evidence type="ECO:0000256" key="1">
    <source>
        <dbReference type="SAM" id="MobiDB-lite"/>
    </source>
</evidence>
<comment type="caution">
    <text evidence="2">The sequence shown here is derived from an EMBL/GenBank/DDBJ whole genome shotgun (WGS) entry which is preliminary data.</text>
</comment>